<feature type="region of interest" description="Disordered" evidence="1">
    <location>
        <begin position="1"/>
        <end position="58"/>
    </location>
</feature>
<evidence type="ECO:0000313" key="4">
    <source>
        <dbReference type="Proteomes" id="UP000823388"/>
    </source>
</evidence>
<evidence type="ECO:0000313" key="3">
    <source>
        <dbReference type="EMBL" id="KAG2609425.1"/>
    </source>
</evidence>
<accession>A0A8T0TJX6</accession>
<comment type="caution">
    <text evidence="3">The sequence shown here is derived from an EMBL/GenBank/DDBJ whole genome shotgun (WGS) entry which is preliminary data.</text>
</comment>
<dbReference type="Pfam" id="PF03101">
    <property type="entry name" value="FAR1"/>
    <property type="match status" value="1"/>
</dbReference>
<gene>
    <name evidence="3" type="ORF">PVAP13_4KG038200</name>
</gene>
<feature type="domain" description="FAR1" evidence="2">
    <location>
        <begin position="79"/>
        <end position="166"/>
    </location>
</feature>
<feature type="compositionally biased region" description="Polar residues" evidence="1">
    <location>
        <begin position="44"/>
        <end position="58"/>
    </location>
</feature>
<dbReference type="PANTHER" id="PTHR47718:SF8">
    <property type="entry name" value="PROTEIN FAR1-RELATED SEQUENCE"/>
    <property type="match status" value="1"/>
</dbReference>
<reference evidence="3" key="1">
    <citation type="submission" date="2020-05" db="EMBL/GenBank/DDBJ databases">
        <title>WGS assembly of Panicum virgatum.</title>
        <authorList>
            <person name="Lovell J.T."/>
            <person name="Jenkins J."/>
            <person name="Shu S."/>
            <person name="Juenger T.E."/>
            <person name="Schmutz J."/>
        </authorList>
    </citation>
    <scope>NUCLEOTIDE SEQUENCE</scope>
    <source>
        <strain evidence="3">AP13</strain>
    </source>
</reference>
<protein>
    <recommendedName>
        <fullName evidence="2">FAR1 domain-containing protein</fullName>
    </recommendedName>
</protein>
<dbReference type="PANTHER" id="PTHR47718">
    <property type="entry name" value="OS01G0519700 PROTEIN"/>
    <property type="match status" value="1"/>
</dbReference>
<name>A0A8T0TJX6_PANVG</name>
<dbReference type="OrthoDB" id="646018at2759"/>
<proteinExistence type="predicted"/>
<sequence length="285" mass="32163">MDLAPQLLPQGTSLIVPPTSPATSSPNFSGIKIPSVHTERMESGTESSKTESASQVENSLEDRIPKIGMKFCTEQEAYDFYNAYARDKGFSIRRSSSHNVKNTTTIKNRTFCCSHAGIRGPDKREENLNYSRPETRCMCQALMKISLKDGLYYIYEFEPEHNHILATASQAHLLRSQRSITTAQLASVEAAKVVSISNKATFDLMAKEVGGNENLGFTHEDMKNKLYSKRSLKIKQGDTGGLMEYLEKKTSEDGKFFYSIQVDEDEYQILCMQQFILARTRFSIF</sequence>
<organism evidence="3 4">
    <name type="scientific">Panicum virgatum</name>
    <name type="common">Blackwell switchgrass</name>
    <dbReference type="NCBI Taxonomy" id="38727"/>
    <lineage>
        <taxon>Eukaryota</taxon>
        <taxon>Viridiplantae</taxon>
        <taxon>Streptophyta</taxon>
        <taxon>Embryophyta</taxon>
        <taxon>Tracheophyta</taxon>
        <taxon>Spermatophyta</taxon>
        <taxon>Magnoliopsida</taxon>
        <taxon>Liliopsida</taxon>
        <taxon>Poales</taxon>
        <taxon>Poaceae</taxon>
        <taxon>PACMAD clade</taxon>
        <taxon>Panicoideae</taxon>
        <taxon>Panicodae</taxon>
        <taxon>Paniceae</taxon>
        <taxon>Panicinae</taxon>
        <taxon>Panicum</taxon>
        <taxon>Panicum sect. Hiantes</taxon>
    </lineage>
</organism>
<dbReference type="EMBL" id="CM029043">
    <property type="protein sequence ID" value="KAG2609425.1"/>
    <property type="molecule type" value="Genomic_DNA"/>
</dbReference>
<dbReference type="InterPro" id="IPR004330">
    <property type="entry name" value="FAR1_DNA_bnd_dom"/>
</dbReference>
<keyword evidence="4" id="KW-1185">Reference proteome</keyword>
<dbReference type="Proteomes" id="UP000823388">
    <property type="component" value="Chromosome 4K"/>
</dbReference>
<evidence type="ECO:0000259" key="2">
    <source>
        <dbReference type="Pfam" id="PF03101"/>
    </source>
</evidence>
<evidence type="ECO:0000256" key="1">
    <source>
        <dbReference type="SAM" id="MobiDB-lite"/>
    </source>
</evidence>
<dbReference type="AlphaFoldDB" id="A0A8T0TJX6"/>